<evidence type="ECO:0000313" key="2">
    <source>
        <dbReference type="Proteomes" id="UP000703269"/>
    </source>
</evidence>
<reference evidence="1 2" key="1">
    <citation type="submission" date="2021-08" db="EMBL/GenBank/DDBJ databases">
        <title>Draft Genome Sequence of Phanerochaete sordida strain YK-624.</title>
        <authorList>
            <person name="Mori T."/>
            <person name="Dohra H."/>
            <person name="Suzuki T."/>
            <person name="Kawagishi H."/>
            <person name="Hirai H."/>
        </authorList>
    </citation>
    <scope>NUCLEOTIDE SEQUENCE [LARGE SCALE GENOMIC DNA]</scope>
    <source>
        <strain evidence="1 2">YK-624</strain>
    </source>
</reference>
<keyword evidence="2" id="KW-1185">Reference proteome</keyword>
<comment type="caution">
    <text evidence="1">The sequence shown here is derived from an EMBL/GenBank/DDBJ whole genome shotgun (WGS) entry which is preliminary data.</text>
</comment>
<dbReference type="Proteomes" id="UP000703269">
    <property type="component" value="Unassembled WGS sequence"/>
</dbReference>
<protein>
    <submittedName>
        <fullName evidence="1">Uncharacterized protein</fullName>
    </submittedName>
</protein>
<gene>
    <name evidence="1" type="ORF">PsYK624_149830</name>
</gene>
<name>A0A9P3GNH5_9APHY</name>
<sequence length="192" mass="21334">MQTSLKLVVEVGWLAKVIISTIRSAHVPGSQRVLGSLYNNAPASSEESIRRLPSSTAGVSPGSWKYTALLFGPSTRKHAHRRTRRQAPSAARPLSYTLVRLQRSCAKPSTALSPSIQLPKPVSRLRPASVKLRLRLSSPSVLRAQTRPAVPSRRGPFHRFSSWEDHRCYLCAWLRNAVIPPPEHICGGHWPR</sequence>
<dbReference type="EMBL" id="BPQB01000094">
    <property type="protein sequence ID" value="GJE98747.1"/>
    <property type="molecule type" value="Genomic_DNA"/>
</dbReference>
<proteinExistence type="predicted"/>
<evidence type="ECO:0000313" key="1">
    <source>
        <dbReference type="EMBL" id="GJE98747.1"/>
    </source>
</evidence>
<dbReference type="AlphaFoldDB" id="A0A9P3GNH5"/>
<organism evidence="1 2">
    <name type="scientific">Phanerochaete sordida</name>
    <dbReference type="NCBI Taxonomy" id="48140"/>
    <lineage>
        <taxon>Eukaryota</taxon>
        <taxon>Fungi</taxon>
        <taxon>Dikarya</taxon>
        <taxon>Basidiomycota</taxon>
        <taxon>Agaricomycotina</taxon>
        <taxon>Agaricomycetes</taxon>
        <taxon>Polyporales</taxon>
        <taxon>Phanerochaetaceae</taxon>
        <taxon>Phanerochaete</taxon>
    </lineage>
</organism>
<accession>A0A9P3GNH5</accession>